<keyword evidence="2 3" id="KW-0378">Hydrolase</keyword>
<evidence type="ECO:0000256" key="2">
    <source>
        <dbReference type="ARBA" id="ARBA00022801"/>
    </source>
</evidence>
<evidence type="ECO:0000313" key="5">
    <source>
        <dbReference type="EMBL" id="KAG7420564.1"/>
    </source>
</evidence>
<dbReference type="InterPro" id="IPR050309">
    <property type="entry name" value="Type-B_Carboxylest/Lipase"/>
</dbReference>
<dbReference type="SUPFAM" id="SSF53474">
    <property type="entry name" value="alpha/beta-Hydrolases"/>
    <property type="match status" value="1"/>
</dbReference>
<dbReference type="InterPro" id="IPR019826">
    <property type="entry name" value="Carboxylesterase_B_AS"/>
</dbReference>
<accession>A0A8J5PK41</accession>
<dbReference type="AlphaFoldDB" id="A0A8J5PK41"/>
<gene>
    <name evidence="5" type="primary">LIP1-3</name>
    <name evidence="5" type="ORF">Forpi1262_v016234</name>
</gene>
<sequence length="565" mass="62130">MGSKIEDARPSVTLTQGTVVGTVLSENLPRPVEAFKGIPYALPPTGDRRFRAPAPVKPSIETIDASEWGPIAPGKQLFPLGPAFEYSEDCLTANVFRPLAAPPSSSQDETATGRPKSKPLLPVAVYIHGGAFNRGTAKMHNTASFLANSGQQLVAVSFNYRIGALGFLPSAMSFKEGAVNLGLKDQLLLLQWVCDNIAAFGGDPNNVTLFGISAGAHSIGHILINDEGQYNPPLFHKVILESGAPTSRAVRPYNAPVHEAQFADFLAETGCPPGLSAAETFRHLRAAPSEVVQRAQIAVFDKYNPSLRWAFQPVIDGDVIPRPPIESWRLDRWRKVPIMTGFNRNEGSIFISKQVSRSDEFTTFFADLLPLLSREDIATIDALYPDPLTVADSPYREHLDGTGAQYRRLEIAYGQYAYVAPVRQTAELASRASLEPVYLYQWGLESSVLDRARHGENMYYETCEPAKSKISPTQKELCLTLNAYIASFIVAGDPNAVRGESSPDRPTWERYASEDPKALVFGEENKELIGGKPGVPARLHPDTWARKESEFWWSKVDVSQQWGCR</sequence>
<proteinExistence type="inferred from homology"/>
<evidence type="ECO:0000256" key="1">
    <source>
        <dbReference type="ARBA" id="ARBA00005964"/>
    </source>
</evidence>
<dbReference type="EC" id="3.1.1.-" evidence="3"/>
<dbReference type="Proteomes" id="UP000693942">
    <property type="component" value="Unassembled WGS sequence"/>
</dbReference>
<name>A0A8J5PK41_FUSOX</name>
<feature type="domain" description="Carboxylesterase type B" evidence="4">
    <location>
        <begin position="9"/>
        <end position="526"/>
    </location>
</feature>
<dbReference type="InterPro" id="IPR029058">
    <property type="entry name" value="AB_hydrolase_fold"/>
</dbReference>
<organism evidence="5 6">
    <name type="scientific">Fusarium oxysporum f. sp. raphani</name>
    <dbReference type="NCBI Taxonomy" id="96318"/>
    <lineage>
        <taxon>Eukaryota</taxon>
        <taxon>Fungi</taxon>
        <taxon>Dikarya</taxon>
        <taxon>Ascomycota</taxon>
        <taxon>Pezizomycotina</taxon>
        <taxon>Sordariomycetes</taxon>
        <taxon>Hypocreomycetidae</taxon>
        <taxon>Hypocreales</taxon>
        <taxon>Nectriaceae</taxon>
        <taxon>Fusarium</taxon>
        <taxon>Fusarium oxysporum species complex</taxon>
    </lineage>
</organism>
<dbReference type="PANTHER" id="PTHR11559">
    <property type="entry name" value="CARBOXYLESTERASE"/>
    <property type="match status" value="1"/>
</dbReference>
<dbReference type="Pfam" id="PF00135">
    <property type="entry name" value="COesterase"/>
    <property type="match status" value="1"/>
</dbReference>
<evidence type="ECO:0000313" key="6">
    <source>
        <dbReference type="Proteomes" id="UP000693942"/>
    </source>
</evidence>
<dbReference type="GO" id="GO:0016787">
    <property type="term" value="F:hydrolase activity"/>
    <property type="evidence" value="ECO:0007669"/>
    <property type="project" value="UniProtKB-KW"/>
</dbReference>
<evidence type="ECO:0000256" key="3">
    <source>
        <dbReference type="RuleBase" id="RU361235"/>
    </source>
</evidence>
<reference evidence="5" key="1">
    <citation type="submission" date="2021-04" db="EMBL/GenBank/DDBJ databases">
        <title>First draft genome resource for Brassicaceae pathogens Fusarium oxysporum f. sp. raphani and Fusarium oxysporum f. sp. rapae.</title>
        <authorList>
            <person name="Asai S."/>
        </authorList>
    </citation>
    <scope>NUCLEOTIDE SEQUENCE</scope>
    <source>
        <strain evidence="5">Tf1262</strain>
    </source>
</reference>
<dbReference type="EMBL" id="JAELUR010000018">
    <property type="protein sequence ID" value="KAG7420564.1"/>
    <property type="molecule type" value="Genomic_DNA"/>
</dbReference>
<dbReference type="InterPro" id="IPR002018">
    <property type="entry name" value="CarbesteraseB"/>
</dbReference>
<evidence type="ECO:0000259" key="4">
    <source>
        <dbReference type="Pfam" id="PF00135"/>
    </source>
</evidence>
<dbReference type="PROSITE" id="PS00122">
    <property type="entry name" value="CARBOXYLESTERASE_B_1"/>
    <property type="match status" value="1"/>
</dbReference>
<protein>
    <recommendedName>
        <fullName evidence="3">Carboxylic ester hydrolase</fullName>
        <ecNumber evidence="3">3.1.1.-</ecNumber>
    </recommendedName>
</protein>
<comment type="similarity">
    <text evidence="1 3">Belongs to the type-B carboxylesterase/lipase family.</text>
</comment>
<comment type="caution">
    <text evidence="5">The sequence shown here is derived from an EMBL/GenBank/DDBJ whole genome shotgun (WGS) entry which is preliminary data.</text>
</comment>
<dbReference type="Gene3D" id="3.40.50.1820">
    <property type="entry name" value="alpha/beta hydrolase"/>
    <property type="match status" value="1"/>
</dbReference>